<dbReference type="GeneID" id="95766105"/>
<evidence type="ECO:0000313" key="3">
    <source>
        <dbReference type="Proteomes" id="UP001245370"/>
    </source>
</evidence>
<dbReference type="InterPro" id="IPR036390">
    <property type="entry name" value="WH_DNA-bd_sf"/>
</dbReference>
<organism evidence="2 3">
    <name type="scientific">Xanthobacter flavus</name>
    <dbReference type="NCBI Taxonomy" id="281"/>
    <lineage>
        <taxon>Bacteria</taxon>
        <taxon>Pseudomonadati</taxon>
        <taxon>Pseudomonadota</taxon>
        <taxon>Alphaproteobacteria</taxon>
        <taxon>Hyphomicrobiales</taxon>
        <taxon>Xanthobacteraceae</taxon>
        <taxon>Xanthobacter</taxon>
    </lineage>
</organism>
<dbReference type="Gene3D" id="1.10.10.10">
    <property type="entry name" value="Winged helix-like DNA-binding domain superfamily/Winged helix DNA-binding domain"/>
    <property type="match status" value="1"/>
</dbReference>
<dbReference type="SUPFAM" id="SSF46785">
    <property type="entry name" value="Winged helix' DNA-binding domain"/>
    <property type="match status" value="1"/>
</dbReference>
<evidence type="ECO:0000313" key="2">
    <source>
        <dbReference type="EMBL" id="MDR6336919.1"/>
    </source>
</evidence>
<name>A0ABU1KQM5_XANFL</name>
<sequence>MGYKISNEGYQLLLILQNSRTELQRPASNKKQLHLLLAGRSSIVKLITICYIYISNCFFEDRTLQNARRKSVPKPRIGTYADFLREALAEIEQKIEGLEAEKKALQSQLSRVANKSIHNFGAVRSNSITRLLIEKVLLTELSQSGRPLITYSLMTEAKIYDRNIKPGTLRSYLHRLKQKGYILSVGRGTWQITPAGKTAEASMREAIQESDSR</sequence>
<protein>
    <submittedName>
        <fullName evidence="2">Uncharacterized protein</fullName>
    </submittedName>
</protein>
<comment type="caution">
    <text evidence="2">The sequence shown here is derived from an EMBL/GenBank/DDBJ whole genome shotgun (WGS) entry which is preliminary data.</text>
</comment>
<feature type="coiled-coil region" evidence="1">
    <location>
        <begin position="81"/>
        <end position="115"/>
    </location>
</feature>
<reference evidence="2 3" key="1">
    <citation type="submission" date="2023-07" db="EMBL/GenBank/DDBJ databases">
        <title>Genomic Encyclopedia of Type Strains, Phase IV (KMG-IV): sequencing the most valuable type-strain genomes for metagenomic binning, comparative biology and taxonomic classification.</title>
        <authorList>
            <person name="Goeker M."/>
        </authorList>
    </citation>
    <scope>NUCLEOTIDE SEQUENCE [LARGE SCALE GENOMIC DNA]</scope>
    <source>
        <strain evidence="2 3">DSM 338</strain>
    </source>
</reference>
<dbReference type="InterPro" id="IPR036388">
    <property type="entry name" value="WH-like_DNA-bd_sf"/>
</dbReference>
<dbReference type="EMBL" id="JAVDPY010000021">
    <property type="protein sequence ID" value="MDR6336919.1"/>
    <property type="molecule type" value="Genomic_DNA"/>
</dbReference>
<dbReference type="RefSeq" id="WP_281810144.1">
    <property type="nucleotide sequence ID" value="NZ_BSDO01000023.1"/>
</dbReference>
<keyword evidence="1" id="KW-0175">Coiled coil</keyword>
<accession>A0ABU1KQM5</accession>
<gene>
    <name evidence="2" type="ORF">GGQ86_005423</name>
</gene>
<keyword evidence="3" id="KW-1185">Reference proteome</keyword>
<dbReference type="Proteomes" id="UP001245370">
    <property type="component" value="Unassembled WGS sequence"/>
</dbReference>
<evidence type="ECO:0000256" key="1">
    <source>
        <dbReference type="SAM" id="Coils"/>
    </source>
</evidence>
<proteinExistence type="predicted"/>